<sequence length="216" mass="25502">MSTYFPKSVKNRAKAIVQYTKSPLFYSRWRPSSSLFNFTKNRPTLSRGCPVFHTVFDTLNRKATGLRRYRVKTVPQEPKTDYTPENCHNMNHRFRFELNGVFNDKCFESELQSHCNQLSLVGWIKCRQNFAIGHVSFRNVIATSQMKRWMEICGTRHANITRVTFSEENYSITQLDYSDLTVVKDYRRPQKKLQHDQAVKEKMQMLKLLTESRSNV</sequence>
<organism evidence="3 4">
    <name type="scientific">Theileria equi strain WA</name>
    <dbReference type="NCBI Taxonomy" id="1537102"/>
    <lineage>
        <taxon>Eukaryota</taxon>
        <taxon>Sar</taxon>
        <taxon>Alveolata</taxon>
        <taxon>Apicomplexa</taxon>
        <taxon>Aconoidasida</taxon>
        <taxon>Piroplasmida</taxon>
        <taxon>Theileriidae</taxon>
        <taxon>Theileria</taxon>
    </lineage>
</organism>
<evidence type="ECO:0000313" key="4">
    <source>
        <dbReference type="Proteomes" id="UP000031512"/>
    </source>
</evidence>
<protein>
    <recommendedName>
        <fullName evidence="2">Acylphosphatase-like domain-containing protein</fullName>
    </recommendedName>
</protein>
<evidence type="ECO:0000256" key="1">
    <source>
        <dbReference type="PROSITE-ProRule" id="PRU00520"/>
    </source>
</evidence>
<dbReference type="Gene3D" id="3.30.70.100">
    <property type="match status" value="1"/>
</dbReference>
<dbReference type="OrthoDB" id="406969at2759"/>
<dbReference type="eggNOG" id="ENOG502SR66">
    <property type="taxonomic scope" value="Eukaryota"/>
</dbReference>
<comment type="caution">
    <text evidence="1">Lacks conserved residue(s) required for the propagation of feature annotation.</text>
</comment>
<dbReference type="EMBL" id="CP001669">
    <property type="protein sequence ID" value="AFZ79062.1"/>
    <property type="molecule type" value="Genomic_DNA"/>
</dbReference>
<dbReference type="KEGG" id="beq:BEWA_019070"/>
<feature type="domain" description="Acylphosphatase-like" evidence="2">
    <location>
        <begin position="93"/>
        <end position="184"/>
    </location>
</feature>
<dbReference type="RefSeq" id="XP_004828728.1">
    <property type="nucleotide sequence ID" value="XM_004828671.1"/>
</dbReference>
<dbReference type="Proteomes" id="UP000031512">
    <property type="component" value="Chromosome 1"/>
</dbReference>
<dbReference type="AlphaFoldDB" id="L0ATT8"/>
<dbReference type="InterPro" id="IPR001792">
    <property type="entry name" value="Acylphosphatase-like_dom"/>
</dbReference>
<accession>L0ATT8</accession>
<dbReference type="PROSITE" id="PS51160">
    <property type="entry name" value="ACYLPHOSPHATASE_3"/>
    <property type="match status" value="1"/>
</dbReference>
<dbReference type="GeneID" id="15803647"/>
<reference evidence="3 4" key="1">
    <citation type="journal article" date="2012" name="BMC Genomics">
        <title>Comparative genomic analysis and phylogenetic position of Theileria equi.</title>
        <authorList>
            <person name="Kappmeyer L.S."/>
            <person name="Thiagarajan M."/>
            <person name="Herndon D.R."/>
            <person name="Ramsay J.D."/>
            <person name="Caler E."/>
            <person name="Djikeng A."/>
            <person name="Gillespie J.J."/>
            <person name="Lau A.O."/>
            <person name="Roalson E.H."/>
            <person name="Silva J.C."/>
            <person name="Silva M.G."/>
            <person name="Suarez C.E."/>
            <person name="Ueti M.W."/>
            <person name="Nene V.M."/>
            <person name="Mealey R.H."/>
            <person name="Knowles D.P."/>
            <person name="Brayton K.A."/>
        </authorList>
    </citation>
    <scope>NUCLEOTIDE SEQUENCE [LARGE SCALE GENOMIC DNA]</scope>
    <source>
        <strain evidence="3 4">WA</strain>
    </source>
</reference>
<gene>
    <name evidence="3" type="ORF">BEWA_019070</name>
</gene>
<keyword evidence="4" id="KW-1185">Reference proteome</keyword>
<evidence type="ECO:0000313" key="3">
    <source>
        <dbReference type="EMBL" id="AFZ79062.1"/>
    </source>
</evidence>
<evidence type="ECO:0000259" key="2">
    <source>
        <dbReference type="PROSITE" id="PS51160"/>
    </source>
</evidence>
<name>L0ATT8_THEEQ</name>
<dbReference type="VEuPathDB" id="PiroplasmaDB:BEWA_019070"/>
<proteinExistence type="predicted"/>